<protein>
    <submittedName>
        <fullName evidence="5">KR domain-containing protein</fullName>
    </submittedName>
</protein>
<dbReference type="SUPFAM" id="SSF51735">
    <property type="entry name" value="NAD(P)-binding Rossmann-fold domains"/>
    <property type="match status" value="2"/>
</dbReference>
<dbReference type="RefSeq" id="WP_249586881.1">
    <property type="nucleotide sequence ID" value="NZ_BAAAQL010000008.1"/>
</dbReference>
<reference evidence="5 6" key="1">
    <citation type="submission" date="2022-05" db="EMBL/GenBank/DDBJ databases">
        <authorList>
            <person name="Zhou X."/>
            <person name="Li K."/>
            <person name="Man Y."/>
        </authorList>
    </citation>
    <scope>NUCLEOTIDE SEQUENCE [LARGE SCALE GENOMIC DNA]</scope>
    <source>
        <strain evidence="5 6">MS405</strain>
    </source>
</reference>
<dbReference type="Proteomes" id="UP000829992">
    <property type="component" value="Chromosome"/>
</dbReference>
<keyword evidence="2" id="KW-0597">Phosphoprotein</keyword>
<dbReference type="EMBL" id="CP097289">
    <property type="protein sequence ID" value="UQT55392.1"/>
    <property type="molecule type" value="Genomic_DNA"/>
</dbReference>
<dbReference type="PANTHER" id="PTHR43775:SF37">
    <property type="entry name" value="SI:DKEY-61P9.11"/>
    <property type="match status" value="1"/>
</dbReference>
<keyword evidence="6" id="KW-1185">Reference proteome</keyword>
<gene>
    <name evidence="5" type="ORF">M4V62_09965</name>
</gene>
<accession>A0ABY4PQJ7</accession>
<evidence type="ECO:0000313" key="6">
    <source>
        <dbReference type="Proteomes" id="UP000829992"/>
    </source>
</evidence>
<evidence type="ECO:0000256" key="3">
    <source>
        <dbReference type="SAM" id="MobiDB-lite"/>
    </source>
</evidence>
<evidence type="ECO:0000313" key="5">
    <source>
        <dbReference type="EMBL" id="UQT55392.1"/>
    </source>
</evidence>
<keyword evidence="1" id="KW-0596">Phosphopantetheine</keyword>
<name>A0ABY4PQJ7_9ACTN</name>
<dbReference type="InterPro" id="IPR036291">
    <property type="entry name" value="NAD(P)-bd_dom_sf"/>
</dbReference>
<evidence type="ECO:0000259" key="4">
    <source>
        <dbReference type="SMART" id="SM00822"/>
    </source>
</evidence>
<sequence length="806" mass="86582">MTSLREHSPPPVSADDAGNAPVQAVSRMEWQLTALPAPTADPERLRGMRVLLFGGDRETAAAVERELTGHGALVRRHPAASGGEGGAVDAIVDLTVGSASAYPGEAWREPLLETVAALREHYEDWSAETSARRLYYLAVTYLGGGMGHHPQDDLAQPLGGIWAGLAKTLHRELPNCNARVVDTSLSAVRDLPGIVAAELGRPGELEVGHRDGQRLTLTPVAKDAGEPAVPLGPDDCVLISGGGRGIGWELARSLAATYGLRVVVTGREDFPTGDEPWFGVGESERKAYEKELWAGLRQGATPTDIRRDIARVRRLWELATNITEARADGLRVDYARCDFTDQEQVRALLAREGHALTGVVHNAGVDTAARLPKKTDDEILRTVRTKIGGFLNLFEEVRELGDHRLKFFCSVGSLTGRLGGMVGQLEYAAANEGLARLGRWAGRRADFPVMTLAWPTWDRIGLISNFSATLRYMAAIDITEGLAKWQAELRAGSEGEVTFVGPLGRAMSPGQATDYPVVPDLPGFTGTYPRIFHLGEVTTYEPHVRMVSQVTFDPDRAPVLGDFLVDGTAAVPVSVLLESALRGAEWIVPEDYRVLRAGSIEEVVVPLDLLRLDAGPTVWEREVSGSFEGDTWVVTVRFRRASDAGEGPGAGEASLRVVHDSADTRSPTPPRRDVKPTTVWRSGPPLLSWRASVVPAAVWSEGSDGRLTAVVRPCVPNDLWATLHAPRTALSVSALENVVRACASQGEGVSVAKNPLVIGRIALHSDERGDSLIEGDPALGVWRVKNSESGAPVMTVSGLRGPVGNG</sequence>
<dbReference type="Gene3D" id="3.40.50.720">
    <property type="entry name" value="NAD(P)-binding Rossmann-like Domain"/>
    <property type="match status" value="1"/>
</dbReference>
<dbReference type="InterPro" id="IPR057326">
    <property type="entry name" value="KR_dom"/>
</dbReference>
<dbReference type="InterPro" id="IPR050091">
    <property type="entry name" value="PKS_NRPS_Biosynth_Enz"/>
</dbReference>
<evidence type="ECO:0000256" key="2">
    <source>
        <dbReference type="ARBA" id="ARBA00022553"/>
    </source>
</evidence>
<dbReference type="Pfam" id="PF08659">
    <property type="entry name" value="KR"/>
    <property type="match status" value="1"/>
</dbReference>
<feature type="region of interest" description="Disordered" evidence="3">
    <location>
        <begin position="643"/>
        <end position="679"/>
    </location>
</feature>
<dbReference type="PANTHER" id="PTHR43775">
    <property type="entry name" value="FATTY ACID SYNTHASE"/>
    <property type="match status" value="1"/>
</dbReference>
<evidence type="ECO:0000256" key="1">
    <source>
        <dbReference type="ARBA" id="ARBA00022450"/>
    </source>
</evidence>
<dbReference type="SMART" id="SM00822">
    <property type="entry name" value="PKS_KR"/>
    <property type="match status" value="1"/>
</dbReference>
<dbReference type="InterPro" id="IPR013968">
    <property type="entry name" value="PKS_KR"/>
</dbReference>
<organism evidence="5 6">
    <name type="scientific">Streptomyces durmitorensis</name>
    <dbReference type="NCBI Taxonomy" id="319947"/>
    <lineage>
        <taxon>Bacteria</taxon>
        <taxon>Bacillati</taxon>
        <taxon>Actinomycetota</taxon>
        <taxon>Actinomycetes</taxon>
        <taxon>Kitasatosporales</taxon>
        <taxon>Streptomycetaceae</taxon>
        <taxon>Streptomyces</taxon>
    </lineage>
</organism>
<proteinExistence type="predicted"/>
<feature type="domain" description="Ketoreductase" evidence="4">
    <location>
        <begin position="235"/>
        <end position="463"/>
    </location>
</feature>